<dbReference type="GO" id="GO:0008083">
    <property type="term" value="F:growth factor activity"/>
    <property type="evidence" value="ECO:0007669"/>
    <property type="project" value="UniProtKB-KW"/>
</dbReference>
<dbReference type="PROSITE" id="PS51362">
    <property type="entry name" value="TGF_BETA_2"/>
    <property type="match status" value="1"/>
</dbReference>
<dbReference type="PANTHER" id="PTHR11848:SF263">
    <property type="entry name" value="PROTEIN DECAPENTAPLEGIC"/>
    <property type="match status" value="1"/>
</dbReference>
<dbReference type="EMBL" id="OV651816">
    <property type="protein sequence ID" value="CAH1109480.1"/>
    <property type="molecule type" value="Genomic_DNA"/>
</dbReference>
<keyword evidence="7 11" id="KW-0339">Growth factor</keyword>
<evidence type="ECO:0000256" key="7">
    <source>
        <dbReference type="ARBA" id="ARBA00023030"/>
    </source>
</evidence>
<dbReference type="FunFam" id="2.60.120.970:FF:000018">
    <property type="entry name" value="Decapentaplegic, isoform A"/>
    <property type="match status" value="1"/>
</dbReference>
<sequence length="387" mass="44433">MNLSNSFWLVVLAVLECCWRTDSSNVPKEVLDQVETNFLSLFGFKGRPKIDKSKIVIPKAMLEMYEKQMGFPLDTTTIPRKGWHTKSANTVRSFTHVESPVDARFSTHHKFRLKFDVSSVPHEEKITAAELTLSRKEINWLTDNDQEFFQRILVSDITQPGIKGKRPPITRLIDSKLVDSRKNGTVSLDVFPAVQRWLEDPKGNHGILISVKGIGRNKTTPGHHIRLRRSLHDTDSSWNHVQPLLLAYTDDGKNRQRRGAELAQVKRRRRNSKKHNRSKNEKRYPCNKHQMYVDFEEVGWSDWIVAPPGYDAYYCQGECNFPLASHLNTTNHAIVQTLMNSVNPQKVPKSCCVPTHLNPISMLYVDEENKVVLKNYKEMVVVGCGCR</sequence>
<dbReference type="SUPFAM" id="SSF57501">
    <property type="entry name" value="Cystine-knot cytokines"/>
    <property type="match status" value="1"/>
</dbReference>
<evidence type="ECO:0000256" key="13">
    <source>
        <dbReference type="SAM" id="SignalP"/>
    </source>
</evidence>
<feature type="domain" description="TGF-beta family profile" evidence="14">
    <location>
        <begin position="267"/>
        <end position="387"/>
    </location>
</feature>
<dbReference type="Pfam" id="PF00019">
    <property type="entry name" value="TGF_beta"/>
    <property type="match status" value="1"/>
</dbReference>
<evidence type="ECO:0000256" key="3">
    <source>
        <dbReference type="ARBA" id="ARBA00022473"/>
    </source>
</evidence>
<dbReference type="Gene3D" id="2.10.90.10">
    <property type="entry name" value="Cystine-knot cytokines"/>
    <property type="match status" value="1"/>
</dbReference>
<organism evidence="15 16">
    <name type="scientific">Psylliodes chrysocephalus</name>
    <dbReference type="NCBI Taxonomy" id="3402493"/>
    <lineage>
        <taxon>Eukaryota</taxon>
        <taxon>Metazoa</taxon>
        <taxon>Ecdysozoa</taxon>
        <taxon>Arthropoda</taxon>
        <taxon>Hexapoda</taxon>
        <taxon>Insecta</taxon>
        <taxon>Pterygota</taxon>
        <taxon>Neoptera</taxon>
        <taxon>Endopterygota</taxon>
        <taxon>Coleoptera</taxon>
        <taxon>Polyphaga</taxon>
        <taxon>Cucujiformia</taxon>
        <taxon>Chrysomeloidea</taxon>
        <taxon>Chrysomelidae</taxon>
        <taxon>Galerucinae</taxon>
        <taxon>Alticini</taxon>
        <taxon>Psylliodes</taxon>
    </lineage>
</organism>
<dbReference type="GO" id="GO:0005125">
    <property type="term" value="F:cytokine activity"/>
    <property type="evidence" value="ECO:0007669"/>
    <property type="project" value="TreeGrafter"/>
</dbReference>
<reference evidence="15" key="1">
    <citation type="submission" date="2022-01" db="EMBL/GenBank/DDBJ databases">
        <authorList>
            <person name="King R."/>
        </authorList>
    </citation>
    <scope>NUCLEOTIDE SEQUENCE</scope>
</reference>
<dbReference type="PROSITE" id="PS00250">
    <property type="entry name" value="TGF_BETA_1"/>
    <property type="match status" value="1"/>
</dbReference>
<dbReference type="PRINTS" id="PR00669">
    <property type="entry name" value="INHIBINA"/>
</dbReference>
<evidence type="ECO:0000256" key="12">
    <source>
        <dbReference type="SAM" id="MobiDB-lite"/>
    </source>
</evidence>
<keyword evidence="8" id="KW-1015">Disulfide bond</keyword>
<dbReference type="InterPro" id="IPR015615">
    <property type="entry name" value="TGF-beta-rel"/>
</dbReference>
<dbReference type="Gene3D" id="2.60.120.970">
    <property type="match status" value="1"/>
</dbReference>
<feature type="signal peptide" evidence="13">
    <location>
        <begin position="1"/>
        <end position="23"/>
    </location>
</feature>
<dbReference type="GO" id="GO:0005615">
    <property type="term" value="C:extracellular space"/>
    <property type="evidence" value="ECO:0007669"/>
    <property type="project" value="TreeGrafter"/>
</dbReference>
<keyword evidence="9" id="KW-0325">Glycoprotein</keyword>
<dbReference type="Pfam" id="PF00688">
    <property type="entry name" value="TGFb_propeptide"/>
    <property type="match status" value="1"/>
</dbReference>
<dbReference type="FunFam" id="2.10.90.10:FF:000001">
    <property type="entry name" value="Bone morphogenetic protein 4"/>
    <property type="match status" value="1"/>
</dbReference>
<feature type="chain" id="PRO_5040357059" description="Protein decapentaplegic" evidence="13">
    <location>
        <begin position="24"/>
        <end position="387"/>
    </location>
</feature>
<dbReference type="SMART" id="SM00204">
    <property type="entry name" value="TGFB"/>
    <property type="match status" value="1"/>
</dbReference>
<keyword evidence="4" id="KW-0964">Secreted</keyword>
<dbReference type="Proteomes" id="UP001153636">
    <property type="component" value="Chromosome 4"/>
</dbReference>
<dbReference type="OrthoDB" id="5987191at2759"/>
<evidence type="ECO:0000256" key="9">
    <source>
        <dbReference type="ARBA" id="ARBA00023180"/>
    </source>
</evidence>
<feature type="region of interest" description="Disordered" evidence="12">
    <location>
        <begin position="255"/>
        <end position="283"/>
    </location>
</feature>
<evidence type="ECO:0000313" key="15">
    <source>
        <dbReference type="EMBL" id="CAH1109480.1"/>
    </source>
</evidence>
<dbReference type="InterPro" id="IPR029034">
    <property type="entry name" value="Cystine-knot_cytokine"/>
</dbReference>
<evidence type="ECO:0000256" key="8">
    <source>
        <dbReference type="ARBA" id="ARBA00023157"/>
    </source>
</evidence>
<evidence type="ECO:0000256" key="2">
    <source>
        <dbReference type="ARBA" id="ARBA00006656"/>
    </source>
</evidence>
<comment type="subcellular location">
    <subcellularLocation>
        <location evidence="1">Secreted</location>
    </subcellularLocation>
</comment>
<evidence type="ECO:0000256" key="10">
    <source>
        <dbReference type="ARBA" id="ARBA00074604"/>
    </source>
</evidence>
<protein>
    <recommendedName>
        <fullName evidence="10">Protein decapentaplegic</fullName>
    </recommendedName>
</protein>
<accession>A0A9P0D1A2</accession>
<evidence type="ECO:0000256" key="4">
    <source>
        <dbReference type="ARBA" id="ARBA00022525"/>
    </source>
</evidence>
<dbReference type="PANTHER" id="PTHR11848">
    <property type="entry name" value="TGF-BETA FAMILY"/>
    <property type="match status" value="1"/>
</dbReference>
<evidence type="ECO:0000256" key="1">
    <source>
        <dbReference type="ARBA" id="ARBA00004613"/>
    </source>
</evidence>
<keyword evidence="3" id="KW-0217">Developmental protein</keyword>
<evidence type="ECO:0000313" key="16">
    <source>
        <dbReference type="Proteomes" id="UP001153636"/>
    </source>
</evidence>
<evidence type="ECO:0000256" key="5">
    <source>
        <dbReference type="ARBA" id="ARBA00022729"/>
    </source>
</evidence>
<keyword evidence="16" id="KW-1185">Reference proteome</keyword>
<feature type="compositionally biased region" description="Basic residues" evidence="12">
    <location>
        <begin position="265"/>
        <end position="277"/>
    </location>
</feature>
<keyword evidence="5 13" id="KW-0732">Signal</keyword>
<proteinExistence type="inferred from homology"/>
<keyword evidence="6" id="KW-0221">Differentiation</keyword>
<comment type="similarity">
    <text evidence="2 11">Belongs to the TGF-beta family.</text>
</comment>
<dbReference type="InterPro" id="IPR001839">
    <property type="entry name" value="TGF-b_C"/>
</dbReference>
<dbReference type="InterPro" id="IPR001111">
    <property type="entry name" value="TGF-b_propeptide"/>
</dbReference>
<evidence type="ECO:0000259" key="14">
    <source>
        <dbReference type="PROSITE" id="PS51362"/>
    </source>
</evidence>
<dbReference type="AlphaFoldDB" id="A0A9P0D1A2"/>
<evidence type="ECO:0000256" key="11">
    <source>
        <dbReference type="RuleBase" id="RU000354"/>
    </source>
</evidence>
<gene>
    <name evidence="15" type="ORF">PSYICH_LOCUS10006</name>
</gene>
<evidence type="ECO:0000256" key="6">
    <source>
        <dbReference type="ARBA" id="ARBA00022782"/>
    </source>
</evidence>
<dbReference type="GO" id="GO:0030154">
    <property type="term" value="P:cell differentiation"/>
    <property type="evidence" value="ECO:0007669"/>
    <property type="project" value="UniProtKB-KW"/>
</dbReference>
<dbReference type="InterPro" id="IPR017948">
    <property type="entry name" value="TGFb_CS"/>
</dbReference>
<name>A0A9P0D1A2_9CUCU</name>